<protein>
    <submittedName>
        <fullName evidence="3">FHA domain-containing protein</fullName>
    </submittedName>
</protein>
<dbReference type="InterPro" id="IPR000792">
    <property type="entry name" value="Tscrpt_reg_LuxR_C"/>
</dbReference>
<proteinExistence type="predicted"/>
<dbReference type="SUPFAM" id="SSF46894">
    <property type="entry name" value="C-terminal effector domain of the bipartite response regulators"/>
    <property type="match status" value="1"/>
</dbReference>
<dbReference type="RefSeq" id="WP_202955628.1">
    <property type="nucleotide sequence ID" value="NZ_JAPCID010000028.1"/>
</dbReference>
<gene>
    <name evidence="3" type="ORF">OJ962_19455</name>
</gene>
<reference evidence="3" key="1">
    <citation type="submission" date="2022-10" db="EMBL/GenBank/DDBJ databases">
        <title>The WGS of Solirubrobacter sp. CPCC 204708.</title>
        <authorList>
            <person name="Jiang Z."/>
        </authorList>
    </citation>
    <scope>NUCLEOTIDE SEQUENCE</scope>
    <source>
        <strain evidence="3">CPCC 204708</strain>
    </source>
</reference>
<sequence>MSTPAEVKQRLDAEREGTPFVLFRDGDGAQRIAQLSGTTTIGRRPERDIPLTWDSEVSRLHAQLEPVGPDWVVSDDGLSRNGTYVNGERVNGRRRLKDGDRIVAGETALTFRAPKDVSDSTAAITVEHTVQLTETQRKVLVALCRPLQDSAYATPATNRDIAAEVHLSVDAVKAHLRTIFERFGLDDLPQNRKRARLAATALVNGVVKPHEF</sequence>
<dbReference type="CDD" id="cd00060">
    <property type="entry name" value="FHA"/>
    <property type="match status" value="1"/>
</dbReference>
<evidence type="ECO:0000313" key="3">
    <source>
        <dbReference type="EMBL" id="MDA0139687.1"/>
    </source>
</evidence>
<dbReference type="SMART" id="SM00240">
    <property type="entry name" value="FHA"/>
    <property type="match status" value="1"/>
</dbReference>
<keyword evidence="4" id="KW-1185">Reference proteome</keyword>
<keyword evidence="1" id="KW-0597">Phosphoprotein</keyword>
<dbReference type="InterPro" id="IPR008984">
    <property type="entry name" value="SMAD_FHA_dom_sf"/>
</dbReference>
<dbReference type="Gene3D" id="2.60.200.20">
    <property type="match status" value="1"/>
</dbReference>
<evidence type="ECO:0000256" key="1">
    <source>
        <dbReference type="ARBA" id="ARBA00022553"/>
    </source>
</evidence>
<comment type="caution">
    <text evidence="3">The sequence shown here is derived from an EMBL/GenBank/DDBJ whole genome shotgun (WGS) entry which is preliminary data.</text>
</comment>
<dbReference type="Pfam" id="PF00498">
    <property type="entry name" value="FHA"/>
    <property type="match status" value="1"/>
</dbReference>
<organism evidence="3 4">
    <name type="scientific">Solirubrobacter deserti</name>
    <dbReference type="NCBI Taxonomy" id="2282478"/>
    <lineage>
        <taxon>Bacteria</taxon>
        <taxon>Bacillati</taxon>
        <taxon>Actinomycetota</taxon>
        <taxon>Thermoleophilia</taxon>
        <taxon>Solirubrobacterales</taxon>
        <taxon>Solirubrobacteraceae</taxon>
        <taxon>Solirubrobacter</taxon>
    </lineage>
</organism>
<dbReference type="InterPro" id="IPR050923">
    <property type="entry name" value="Cell_Proc_Reg/RNA_Proc"/>
</dbReference>
<evidence type="ECO:0000259" key="2">
    <source>
        <dbReference type="PROSITE" id="PS50006"/>
    </source>
</evidence>
<dbReference type="EMBL" id="JAPCID010000028">
    <property type="protein sequence ID" value="MDA0139687.1"/>
    <property type="molecule type" value="Genomic_DNA"/>
</dbReference>
<dbReference type="PROSITE" id="PS50006">
    <property type="entry name" value="FHA_DOMAIN"/>
    <property type="match status" value="1"/>
</dbReference>
<dbReference type="SUPFAM" id="SSF49879">
    <property type="entry name" value="SMAD/FHA domain"/>
    <property type="match status" value="1"/>
</dbReference>
<dbReference type="InterPro" id="IPR016032">
    <property type="entry name" value="Sig_transdc_resp-reg_C-effctor"/>
</dbReference>
<accession>A0ABT4RM91</accession>
<dbReference type="InterPro" id="IPR000253">
    <property type="entry name" value="FHA_dom"/>
</dbReference>
<evidence type="ECO:0000313" key="4">
    <source>
        <dbReference type="Proteomes" id="UP001147700"/>
    </source>
</evidence>
<dbReference type="PANTHER" id="PTHR23308">
    <property type="entry name" value="NUCLEAR INHIBITOR OF PROTEIN PHOSPHATASE-1"/>
    <property type="match status" value="1"/>
</dbReference>
<feature type="domain" description="FHA" evidence="2">
    <location>
        <begin position="39"/>
        <end position="90"/>
    </location>
</feature>
<dbReference type="SMART" id="SM00421">
    <property type="entry name" value="HTH_LUXR"/>
    <property type="match status" value="1"/>
</dbReference>
<dbReference type="Gene3D" id="1.10.10.10">
    <property type="entry name" value="Winged helix-like DNA-binding domain superfamily/Winged helix DNA-binding domain"/>
    <property type="match status" value="1"/>
</dbReference>
<dbReference type="Proteomes" id="UP001147700">
    <property type="component" value="Unassembled WGS sequence"/>
</dbReference>
<name>A0ABT4RM91_9ACTN</name>
<dbReference type="InterPro" id="IPR036388">
    <property type="entry name" value="WH-like_DNA-bd_sf"/>
</dbReference>